<organism evidence="1 2">
    <name type="scientific">Stylosanthes scabra</name>
    <dbReference type="NCBI Taxonomy" id="79078"/>
    <lineage>
        <taxon>Eukaryota</taxon>
        <taxon>Viridiplantae</taxon>
        <taxon>Streptophyta</taxon>
        <taxon>Embryophyta</taxon>
        <taxon>Tracheophyta</taxon>
        <taxon>Spermatophyta</taxon>
        <taxon>Magnoliopsida</taxon>
        <taxon>eudicotyledons</taxon>
        <taxon>Gunneridae</taxon>
        <taxon>Pentapetalae</taxon>
        <taxon>rosids</taxon>
        <taxon>fabids</taxon>
        <taxon>Fabales</taxon>
        <taxon>Fabaceae</taxon>
        <taxon>Papilionoideae</taxon>
        <taxon>50 kb inversion clade</taxon>
        <taxon>dalbergioids sensu lato</taxon>
        <taxon>Dalbergieae</taxon>
        <taxon>Pterocarpus clade</taxon>
        <taxon>Stylosanthes</taxon>
    </lineage>
</organism>
<dbReference type="Proteomes" id="UP001341840">
    <property type="component" value="Unassembled WGS sequence"/>
</dbReference>
<name>A0ABU6UW87_9FABA</name>
<gene>
    <name evidence="1" type="ORF">PIB30_099176</name>
</gene>
<keyword evidence="2" id="KW-1185">Reference proteome</keyword>
<protein>
    <submittedName>
        <fullName evidence="1">Uncharacterized protein</fullName>
    </submittedName>
</protein>
<reference evidence="1 2" key="1">
    <citation type="journal article" date="2023" name="Plants (Basel)">
        <title>Bridging the Gap: Combining Genomics and Transcriptomics Approaches to Understand Stylosanthes scabra, an Orphan Legume from the Brazilian Caatinga.</title>
        <authorList>
            <person name="Ferreira-Neto J.R.C."/>
            <person name="da Silva M.D."/>
            <person name="Binneck E."/>
            <person name="de Melo N.F."/>
            <person name="da Silva R.H."/>
            <person name="de Melo A.L.T.M."/>
            <person name="Pandolfi V."/>
            <person name="Bustamante F.O."/>
            <person name="Brasileiro-Vidal A.C."/>
            <person name="Benko-Iseppon A.M."/>
        </authorList>
    </citation>
    <scope>NUCLEOTIDE SEQUENCE [LARGE SCALE GENOMIC DNA]</scope>
    <source>
        <tissue evidence="1">Leaves</tissue>
    </source>
</reference>
<feature type="non-terminal residue" evidence="1">
    <location>
        <position position="1"/>
    </location>
</feature>
<comment type="caution">
    <text evidence="1">The sequence shown here is derived from an EMBL/GenBank/DDBJ whole genome shotgun (WGS) entry which is preliminary data.</text>
</comment>
<accession>A0ABU6UW87</accession>
<sequence>SEHTNLSSDRRSLATISCLRPDSAFEPLTACGLYVESKWVYLEQREWKRLRQVFGQGVNNGSSWGFLGNELGLARRRFGAAPTRLSSMATLCQLASVSCHISLFRYVFRLQFNRGLYVSCF</sequence>
<proteinExistence type="predicted"/>
<dbReference type="EMBL" id="JASCZI010123448">
    <property type="protein sequence ID" value="MED6165396.1"/>
    <property type="molecule type" value="Genomic_DNA"/>
</dbReference>
<evidence type="ECO:0000313" key="1">
    <source>
        <dbReference type="EMBL" id="MED6165396.1"/>
    </source>
</evidence>
<evidence type="ECO:0000313" key="2">
    <source>
        <dbReference type="Proteomes" id="UP001341840"/>
    </source>
</evidence>